<feature type="domain" description="Zn(2)-C6 fungal-type" evidence="10">
    <location>
        <begin position="17"/>
        <end position="47"/>
    </location>
</feature>
<gene>
    <name evidence="11" type="ORF">ASPZODRAFT_58113</name>
</gene>
<keyword evidence="5" id="KW-0238">DNA-binding</keyword>
<dbReference type="PANTHER" id="PTHR47782:SF12">
    <property type="entry name" value="ZN(II)2CYS6 TRANSCRIPTION FACTOR (EUROFUNG)"/>
    <property type="match status" value="1"/>
</dbReference>
<keyword evidence="9" id="KW-0472">Membrane</keyword>
<dbReference type="GO" id="GO:0043565">
    <property type="term" value="F:sequence-specific DNA binding"/>
    <property type="evidence" value="ECO:0007669"/>
    <property type="project" value="TreeGrafter"/>
</dbReference>
<dbReference type="GO" id="GO:0006351">
    <property type="term" value="P:DNA-templated transcription"/>
    <property type="evidence" value="ECO:0007669"/>
    <property type="project" value="InterPro"/>
</dbReference>
<dbReference type="EMBL" id="KV878337">
    <property type="protein sequence ID" value="OJJ50349.1"/>
    <property type="molecule type" value="Genomic_DNA"/>
</dbReference>
<dbReference type="Pfam" id="PF04082">
    <property type="entry name" value="Fungal_trans"/>
    <property type="match status" value="1"/>
</dbReference>
<dbReference type="InterPro" id="IPR001138">
    <property type="entry name" value="Zn2Cys6_DnaBD"/>
</dbReference>
<dbReference type="GO" id="GO:0045944">
    <property type="term" value="P:positive regulation of transcription by RNA polymerase II"/>
    <property type="evidence" value="ECO:0007669"/>
    <property type="project" value="TreeGrafter"/>
</dbReference>
<evidence type="ECO:0000256" key="3">
    <source>
        <dbReference type="ARBA" id="ARBA00022833"/>
    </source>
</evidence>
<dbReference type="Proteomes" id="UP000184188">
    <property type="component" value="Unassembled WGS sequence"/>
</dbReference>
<feature type="transmembrane region" description="Helical" evidence="9">
    <location>
        <begin position="532"/>
        <end position="552"/>
    </location>
</feature>
<protein>
    <recommendedName>
        <fullName evidence="10">Zn(2)-C6 fungal-type domain-containing protein</fullName>
    </recommendedName>
</protein>
<evidence type="ECO:0000256" key="5">
    <source>
        <dbReference type="ARBA" id="ARBA00023125"/>
    </source>
</evidence>
<evidence type="ECO:0000256" key="4">
    <source>
        <dbReference type="ARBA" id="ARBA00023015"/>
    </source>
</evidence>
<dbReference type="Gene3D" id="4.10.240.10">
    <property type="entry name" value="Zn(2)-C6 fungal-type DNA-binding domain"/>
    <property type="match status" value="1"/>
</dbReference>
<comment type="subcellular location">
    <subcellularLocation>
        <location evidence="1">Nucleus</location>
    </subcellularLocation>
</comment>
<dbReference type="Pfam" id="PF00172">
    <property type="entry name" value="Zn_clus"/>
    <property type="match status" value="1"/>
</dbReference>
<evidence type="ECO:0000256" key="6">
    <source>
        <dbReference type="ARBA" id="ARBA00023163"/>
    </source>
</evidence>
<keyword evidence="2" id="KW-0479">Metal-binding</keyword>
<dbReference type="VEuPathDB" id="FungiDB:ASPZODRAFT_58113"/>
<evidence type="ECO:0000256" key="2">
    <source>
        <dbReference type="ARBA" id="ARBA00022723"/>
    </source>
</evidence>
<dbReference type="PROSITE" id="PS50048">
    <property type="entry name" value="ZN2_CY6_FUNGAL_2"/>
    <property type="match status" value="1"/>
</dbReference>
<reference evidence="12" key="1">
    <citation type="journal article" date="2017" name="Genome Biol.">
        <title>Comparative genomics reveals high biological diversity and specific adaptations in the industrially and medically important fungal genus Aspergillus.</title>
        <authorList>
            <person name="de Vries R.P."/>
            <person name="Riley R."/>
            <person name="Wiebenga A."/>
            <person name="Aguilar-Osorio G."/>
            <person name="Amillis S."/>
            <person name="Uchima C.A."/>
            <person name="Anderluh G."/>
            <person name="Asadollahi M."/>
            <person name="Askin M."/>
            <person name="Barry K."/>
            <person name="Battaglia E."/>
            <person name="Bayram O."/>
            <person name="Benocci T."/>
            <person name="Braus-Stromeyer S.A."/>
            <person name="Caldana C."/>
            <person name="Canovas D."/>
            <person name="Cerqueira G.C."/>
            <person name="Chen F."/>
            <person name="Chen W."/>
            <person name="Choi C."/>
            <person name="Clum A."/>
            <person name="Dos Santos R.A."/>
            <person name="Damasio A.R."/>
            <person name="Diallinas G."/>
            <person name="Emri T."/>
            <person name="Fekete E."/>
            <person name="Flipphi M."/>
            <person name="Freyberg S."/>
            <person name="Gallo A."/>
            <person name="Gournas C."/>
            <person name="Habgood R."/>
            <person name="Hainaut M."/>
            <person name="Harispe M.L."/>
            <person name="Henrissat B."/>
            <person name="Hilden K.S."/>
            <person name="Hope R."/>
            <person name="Hossain A."/>
            <person name="Karabika E."/>
            <person name="Karaffa L."/>
            <person name="Karanyi Z."/>
            <person name="Krasevec N."/>
            <person name="Kuo A."/>
            <person name="Kusch H."/>
            <person name="LaButti K."/>
            <person name="Lagendijk E.L."/>
            <person name="Lapidus A."/>
            <person name="Levasseur A."/>
            <person name="Lindquist E."/>
            <person name="Lipzen A."/>
            <person name="Logrieco A.F."/>
            <person name="MacCabe A."/>
            <person name="Maekelae M.R."/>
            <person name="Malavazi I."/>
            <person name="Melin P."/>
            <person name="Meyer V."/>
            <person name="Mielnichuk N."/>
            <person name="Miskei M."/>
            <person name="Molnar A.P."/>
            <person name="Mule G."/>
            <person name="Ngan C.Y."/>
            <person name="Orejas M."/>
            <person name="Orosz E."/>
            <person name="Ouedraogo J.P."/>
            <person name="Overkamp K.M."/>
            <person name="Park H.-S."/>
            <person name="Perrone G."/>
            <person name="Piumi F."/>
            <person name="Punt P.J."/>
            <person name="Ram A.F."/>
            <person name="Ramon A."/>
            <person name="Rauscher S."/>
            <person name="Record E."/>
            <person name="Riano-Pachon D.M."/>
            <person name="Robert V."/>
            <person name="Roehrig J."/>
            <person name="Ruller R."/>
            <person name="Salamov A."/>
            <person name="Salih N.S."/>
            <person name="Samson R.A."/>
            <person name="Sandor E."/>
            <person name="Sanguinetti M."/>
            <person name="Schuetze T."/>
            <person name="Sepcic K."/>
            <person name="Shelest E."/>
            <person name="Sherlock G."/>
            <person name="Sophianopoulou V."/>
            <person name="Squina F.M."/>
            <person name="Sun H."/>
            <person name="Susca A."/>
            <person name="Todd R.B."/>
            <person name="Tsang A."/>
            <person name="Unkles S.E."/>
            <person name="van de Wiele N."/>
            <person name="van Rossen-Uffink D."/>
            <person name="Oliveira J.V."/>
            <person name="Vesth T.C."/>
            <person name="Visser J."/>
            <person name="Yu J.-H."/>
            <person name="Zhou M."/>
            <person name="Andersen M.R."/>
            <person name="Archer D.B."/>
            <person name="Baker S.E."/>
            <person name="Benoit I."/>
            <person name="Brakhage A.A."/>
            <person name="Braus G.H."/>
            <person name="Fischer R."/>
            <person name="Frisvad J.C."/>
            <person name="Goldman G.H."/>
            <person name="Houbraken J."/>
            <person name="Oakley B."/>
            <person name="Pocsi I."/>
            <person name="Scazzocchio C."/>
            <person name="Seiboth B."/>
            <person name="vanKuyk P.A."/>
            <person name="Wortman J."/>
            <person name="Dyer P.S."/>
            <person name="Grigoriev I.V."/>
        </authorList>
    </citation>
    <scope>NUCLEOTIDE SEQUENCE [LARGE SCALE GENOMIC DNA]</scope>
    <source>
        <strain evidence="12">CBS 506.65</strain>
    </source>
</reference>
<dbReference type="InterPro" id="IPR007219">
    <property type="entry name" value="XnlR_reg_dom"/>
</dbReference>
<dbReference type="CDD" id="cd12148">
    <property type="entry name" value="fungal_TF_MHR"/>
    <property type="match status" value="1"/>
</dbReference>
<feature type="region of interest" description="Disordered" evidence="8">
    <location>
        <begin position="86"/>
        <end position="120"/>
    </location>
</feature>
<dbReference type="OrthoDB" id="189997at2759"/>
<dbReference type="GO" id="GO:0005634">
    <property type="term" value="C:nucleus"/>
    <property type="evidence" value="ECO:0007669"/>
    <property type="project" value="UniProtKB-SubCell"/>
</dbReference>
<proteinExistence type="predicted"/>
<dbReference type="GeneID" id="34615210"/>
<evidence type="ECO:0000256" key="1">
    <source>
        <dbReference type="ARBA" id="ARBA00004123"/>
    </source>
</evidence>
<evidence type="ECO:0000256" key="8">
    <source>
        <dbReference type="SAM" id="MobiDB-lite"/>
    </source>
</evidence>
<evidence type="ECO:0000259" key="10">
    <source>
        <dbReference type="PROSITE" id="PS50048"/>
    </source>
</evidence>
<dbReference type="RefSeq" id="XP_022584859.1">
    <property type="nucleotide sequence ID" value="XM_022728746.1"/>
</dbReference>
<keyword evidence="3" id="KW-0862">Zinc</keyword>
<keyword evidence="6" id="KW-0804">Transcription</keyword>
<dbReference type="InterPro" id="IPR036864">
    <property type="entry name" value="Zn2-C6_fun-type_DNA-bd_sf"/>
</dbReference>
<evidence type="ECO:0000256" key="7">
    <source>
        <dbReference type="ARBA" id="ARBA00023242"/>
    </source>
</evidence>
<keyword evidence="9" id="KW-1133">Transmembrane helix</keyword>
<accession>A0A1L9ST16</accession>
<evidence type="ECO:0000313" key="11">
    <source>
        <dbReference type="EMBL" id="OJJ50349.1"/>
    </source>
</evidence>
<dbReference type="GO" id="GO:0008270">
    <property type="term" value="F:zinc ion binding"/>
    <property type="evidence" value="ECO:0007669"/>
    <property type="project" value="InterPro"/>
</dbReference>
<dbReference type="SMART" id="SM00066">
    <property type="entry name" value="GAL4"/>
    <property type="match status" value="1"/>
</dbReference>
<keyword evidence="12" id="KW-1185">Reference proteome</keyword>
<keyword evidence="4" id="KW-0805">Transcription regulation</keyword>
<dbReference type="GO" id="GO:0000981">
    <property type="term" value="F:DNA-binding transcription factor activity, RNA polymerase II-specific"/>
    <property type="evidence" value="ECO:0007669"/>
    <property type="project" value="InterPro"/>
</dbReference>
<dbReference type="AlphaFoldDB" id="A0A1L9ST16"/>
<dbReference type="PANTHER" id="PTHR47782">
    <property type="entry name" value="ZN(II)2CYS6 TRANSCRIPTION FACTOR (EUROFUNG)-RELATED"/>
    <property type="match status" value="1"/>
</dbReference>
<keyword evidence="9" id="KW-0812">Transmembrane</keyword>
<dbReference type="SUPFAM" id="SSF57701">
    <property type="entry name" value="Zn2/Cys6 DNA-binding domain"/>
    <property type="match status" value="1"/>
</dbReference>
<dbReference type="CDD" id="cd00067">
    <property type="entry name" value="GAL4"/>
    <property type="match status" value="1"/>
</dbReference>
<name>A0A1L9ST16_9EURO</name>
<evidence type="ECO:0000313" key="12">
    <source>
        <dbReference type="Proteomes" id="UP000184188"/>
    </source>
</evidence>
<dbReference type="PROSITE" id="PS00463">
    <property type="entry name" value="ZN2_CY6_FUNGAL_1"/>
    <property type="match status" value="1"/>
</dbReference>
<organism evidence="11 12">
    <name type="scientific">Penicilliopsis zonata CBS 506.65</name>
    <dbReference type="NCBI Taxonomy" id="1073090"/>
    <lineage>
        <taxon>Eukaryota</taxon>
        <taxon>Fungi</taxon>
        <taxon>Dikarya</taxon>
        <taxon>Ascomycota</taxon>
        <taxon>Pezizomycotina</taxon>
        <taxon>Eurotiomycetes</taxon>
        <taxon>Eurotiomycetidae</taxon>
        <taxon>Eurotiales</taxon>
        <taxon>Aspergillaceae</taxon>
        <taxon>Penicilliopsis</taxon>
    </lineage>
</organism>
<dbReference type="InterPro" id="IPR052202">
    <property type="entry name" value="Yeast_MetPath_Reg"/>
</dbReference>
<sequence length="657" mass="72690">MSASAKRLRVGPRTQVACVACKARKQKCDPVGATCRNCLRAGRECIIEDPATKRHQPRNYLRSLEERVAMLEGLLRDVRPDVILDPQQTSHQESASSDSGLDLLRDLEPTSSPLHAGTEASDDLSSKIGLLCLNAAGQSSHYLGASSGFSFSRVVSSSLRQIRSQGPGFTMGGARDTMLFEVPLPDPAPLPSRQFGKVLSNAYFDNIQPQAIQYPIFHRPTFEAWEEEVMDARDNAVVTSYVASFFVNMVYAVGTLILPCPICSPPECFYAAAQEHMDAVIQLGGLEGVQAILSCAMYSLRGSIGVSVWFTRSLSGLALRQCVELGYHRNPQRFKAKPNHLQMEMQRRVFWMAYNLDRCAAITLGRPFGIADKDIDVDLPLDIDDEMITATCLITVPRSLPESPPTVMSAAIHTTHLRRIWSRIQDQIYSVNTPINMHHYTDELLPSFKKELDGWLECVPSTRPPSSGVLSTFSTAEWFQLAYNHSILLLYRRALVNDRQGKSTANYMECCQAARDICLLYRKLFLNSPVSYTWGVLHILFLAGLTYLHCVITSPGVREAVRQDEVSSTCTACTIVLVIMAERWKAAAPYRDTFEMLANATMSMLVRASTSTAASTPNQCGYGPILVPGDVSSQLEEMVDIGMCSGTEELLNQFLGV</sequence>
<keyword evidence="7" id="KW-0539">Nucleus</keyword>
<dbReference type="SMART" id="SM00906">
    <property type="entry name" value="Fungal_trans"/>
    <property type="match status" value="1"/>
</dbReference>
<evidence type="ECO:0000256" key="9">
    <source>
        <dbReference type="SAM" id="Phobius"/>
    </source>
</evidence>